<dbReference type="PROSITE" id="PS51192">
    <property type="entry name" value="HELICASE_ATP_BIND_1"/>
    <property type="match status" value="1"/>
</dbReference>
<protein>
    <submittedName>
        <fullName evidence="7">DEAD/SNF2-like helicase</fullName>
    </submittedName>
</protein>
<evidence type="ECO:0000259" key="5">
    <source>
        <dbReference type="PROSITE" id="PS51192"/>
    </source>
</evidence>
<dbReference type="GO" id="GO:0009378">
    <property type="term" value="F:four-way junction helicase activity"/>
    <property type="evidence" value="ECO:0007669"/>
    <property type="project" value="TreeGrafter"/>
</dbReference>
<dbReference type="InterPro" id="IPR036388">
    <property type="entry name" value="WH-like_DNA-bd_sf"/>
</dbReference>
<dbReference type="SMART" id="SM00487">
    <property type="entry name" value="DEXDc"/>
    <property type="match status" value="1"/>
</dbReference>
<dbReference type="InterPro" id="IPR018982">
    <property type="entry name" value="RQC_domain"/>
</dbReference>
<dbReference type="PANTHER" id="PTHR13710:SF120">
    <property type="entry name" value="BIFUNCTIONAL 3'-5' EXONUCLEASE_ATP-DEPENDENT HELICASE WRN"/>
    <property type="match status" value="1"/>
</dbReference>
<keyword evidence="4" id="KW-0067">ATP-binding</keyword>
<dbReference type="SUPFAM" id="SSF46785">
    <property type="entry name" value="Winged helix' DNA-binding domain"/>
    <property type="match status" value="1"/>
</dbReference>
<sequence length="646" mass="73519">MLLGIQILIKVDFFIKNNYMGRIYNIEKMEAGEMKNLFDTMKVKKSYDALLNQYFGHKELKKEQFEIINKLLNDKRDVCGVMATGYGKSICYQLPFVIMRKTVLVISPLIALMQDQKINLEKRGVPVCCLNGQTSNKNGLMLELMNGGSKCVFSTPEFIVGNLDFVRELASKDLLGMICIDEAHCVSTWGHDFRVSYTKLNLVRDNAPGVPMLALTGTATPKVRVEICKLLKLNNPHIVIGTFNRPNLYIEIKYKLDDGMSDLRGIVEKYVGEKVIVYCKTIKDTGVLREMLEEHGVGALVYHAGLGGIERTDVQRRFTEGECKCILATIAFGMGIDIPDIRCVIHYGCPKNIESYYQEIGRAGRDGKKSECFMLYSGRDFIVSRAFLKNIESKGERDYQEEQIRMIEKYVNATCCRRHMILEHFHDFQELKNLKELKNGCNNCDNCISSRLMEGYHEYVSTDFTVEAKQILETLRELVEKHNMRYGSGMVLNILMGSNAASVKPELKKLKHYGVGKGKRSKEEWKSIIKNLKFSDYLIEKQIKGKFGMIVLECTDKGVKLLGDNLAKIVVRTGVRELVAPVEEEEEEELVEVPKENREEIVGKLVAIAYRLYKSKKESMENLVKLTGLGSDYLKKSFDKLASKAK</sequence>
<dbReference type="InterPro" id="IPR011545">
    <property type="entry name" value="DEAD/DEAH_box_helicase_dom"/>
</dbReference>
<dbReference type="GO" id="GO:0000724">
    <property type="term" value="P:double-strand break repair via homologous recombination"/>
    <property type="evidence" value="ECO:0007669"/>
    <property type="project" value="TreeGrafter"/>
</dbReference>
<dbReference type="SMART" id="SM00490">
    <property type="entry name" value="HELICc"/>
    <property type="match status" value="1"/>
</dbReference>
<proteinExistence type="predicted"/>
<organism evidence="7">
    <name type="scientific">Hyperionvirus sp</name>
    <dbReference type="NCBI Taxonomy" id="2487770"/>
    <lineage>
        <taxon>Viruses</taxon>
        <taxon>Varidnaviria</taxon>
        <taxon>Bamfordvirae</taxon>
        <taxon>Nucleocytoviricota</taxon>
        <taxon>Megaviricetes</taxon>
        <taxon>Imitervirales</taxon>
        <taxon>Mimiviridae</taxon>
        <taxon>Klosneuvirinae</taxon>
    </lineage>
</organism>
<dbReference type="InterPro" id="IPR032284">
    <property type="entry name" value="RecQ_Zn-bd"/>
</dbReference>
<dbReference type="SUPFAM" id="SSF52540">
    <property type="entry name" value="P-loop containing nucleoside triphosphate hydrolases"/>
    <property type="match status" value="1"/>
</dbReference>
<feature type="domain" description="Helicase ATP-binding" evidence="5">
    <location>
        <begin position="69"/>
        <end position="237"/>
    </location>
</feature>
<dbReference type="Pfam" id="PF00270">
    <property type="entry name" value="DEAD"/>
    <property type="match status" value="1"/>
</dbReference>
<keyword evidence="2" id="KW-0378">Hydrolase</keyword>
<dbReference type="GO" id="GO:0005524">
    <property type="term" value="F:ATP binding"/>
    <property type="evidence" value="ECO:0007669"/>
    <property type="project" value="UniProtKB-KW"/>
</dbReference>
<evidence type="ECO:0000256" key="1">
    <source>
        <dbReference type="ARBA" id="ARBA00022741"/>
    </source>
</evidence>
<dbReference type="InterPro" id="IPR001650">
    <property type="entry name" value="Helicase_C-like"/>
</dbReference>
<keyword evidence="1" id="KW-0547">Nucleotide-binding</keyword>
<evidence type="ECO:0000256" key="3">
    <source>
        <dbReference type="ARBA" id="ARBA00022806"/>
    </source>
</evidence>
<dbReference type="CDD" id="cd17920">
    <property type="entry name" value="DEXHc_RecQ"/>
    <property type="match status" value="1"/>
</dbReference>
<dbReference type="GO" id="GO:0043138">
    <property type="term" value="F:3'-5' DNA helicase activity"/>
    <property type="evidence" value="ECO:0007669"/>
    <property type="project" value="InterPro"/>
</dbReference>
<dbReference type="InterPro" id="IPR036390">
    <property type="entry name" value="WH_DNA-bd_sf"/>
</dbReference>
<feature type="domain" description="Helicase C-terminal" evidence="6">
    <location>
        <begin position="262"/>
        <end position="412"/>
    </location>
</feature>
<dbReference type="Pfam" id="PF00271">
    <property type="entry name" value="Helicase_C"/>
    <property type="match status" value="1"/>
</dbReference>
<dbReference type="Pfam" id="PF16124">
    <property type="entry name" value="RecQ_Zn_bind"/>
    <property type="match status" value="1"/>
</dbReference>
<evidence type="ECO:0000256" key="2">
    <source>
        <dbReference type="ARBA" id="ARBA00022801"/>
    </source>
</evidence>
<dbReference type="GO" id="GO:0016787">
    <property type="term" value="F:hydrolase activity"/>
    <property type="evidence" value="ECO:0007669"/>
    <property type="project" value="UniProtKB-KW"/>
</dbReference>
<dbReference type="SMART" id="SM00956">
    <property type="entry name" value="RQC"/>
    <property type="match status" value="1"/>
</dbReference>
<dbReference type="Gene3D" id="3.40.50.300">
    <property type="entry name" value="P-loop containing nucleotide triphosphate hydrolases"/>
    <property type="match status" value="2"/>
</dbReference>
<gene>
    <name evidence="7" type="ORF">Hyperionvirus15_2</name>
</gene>
<keyword evidence="3 7" id="KW-0347">Helicase</keyword>
<evidence type="ECO:0000259" key="6">
    <source>
        <dbReference type="PROSITE" id="PS51194"/>
    </source>
</evidence>
<dbReference type="InterPro" id="IPR027417">
    <property type="entry name" value="P-loop_NTPase"/>
</dbReference>
<dbReference type="GO" id="GO:0003676">
    <property type="term" value="F:nucleic acid binding"/>
    <property type="evidence" value="ECO:0007669"/>
    <property type="project" value="InterPro"/>
</dbReference>
<dbReference type="GO" id="GO:0006260">
    <property type="term" value="P:DNA replication"/>
    <property type="evidence" value="ECO:0007669"/>
    <property type="project" value="InterPro"/>
</dbReference>
<accession>A0A3G5ABK6</accession>
<dbReference type="InterPro" id="IPR014001">
    <property type="entry name" value="Helicase_ATP-bd"/>
</dbReference>
<dbReference type="PANTHER" id="PTHR13710">
    <property type="entry name" value="DNA HELICASE RECQ FAMILY MEMBER"/>
    <property type="match status" value="1"/>
</dbReference>
<dbReference type="Pfam" id="PF09382">
    <property type="entry name" value="RQC"/>
    <property type="match status" value="1"/>
</dbReference>
<name>A0A3G5ABK6_9VIRU</name>
<dbReference type="PROSITE" id="PS51194">
    <property type="entry name" value="HELICASE_CTER"/>
    <property type="match status" value="1"/>
</dbReference>
<evidence type="ECO:0000256" key="4">
    <source>
        <dbReference type="ARBA" id="ARBA00022840"/>
    </source>
</evidence>
<reference evidence="7" key="1">
    <citation type="submission" date="2018-10" db="EMBL/GenBank/DDBJ databases">
        <title>Hidden diversity of soil giant viruses.</title>
        <authorList>
            <person name="Schulz F."/>
            <person name="Alteio L."/>
            <person name="Goudeau D."/>
            <person name="Ryan E.M."/>
            <person name="Malmstrom R.R."/>
            <person name="Blanchard J."/>
            <person name="Woyke T."/>
        </authorList>
    </citation>
    <scope>NUCLEOTIDE SEQUENCE</scope>
    <source>
        <strain evidence="7">HYV1</strain>
    </source>
</reference>
<dbReference type="InterPro" id="IPR004589">
    <property type="entry name" value="DNA_helicase_ATP-dep_RecQ"/>
</dbReference>
<dbReference type="NCBIfam" id="TIGR00614">
    <property type="entry name" value="recQ_fam"/>
    <property type="match status" value="1"/>
</dbReference>
<dbReference type="EMBL" id="MK072397">
    <property type="protein sequence ID" value="AYV83964.1"/>
    <property type="molecule type" value="Genomic_DNA"/>
</dbReference>
<evidence type="ECO:0000313" key="7">
    <source>
        <dbReference type="EMBL" id="AYV83964.1"/>
    </source>
</evidence>
<dbReference type="Gene3D" id="1.10.10.10">
    <property type="entry name" value="Winged helix-like DNA-binding domain superfamily/Winged helix DNA-binding domain"/>
    <property type="match status" value="1"/>
</dbReference>